<keyword evidence="2" id="KW-0830">Ubiquinone</keyword>
<reference evidence="3" key="1">
    <citation type="submission" date="2016-10" db="EMBL/GenBank/DDBJ databases">
        <authorList>
            <person name="Varghese N."/>
            <person name="Submissions S."/>
        </authorList>
    </citation>
    <scope>NUCLEOTIDE SEQUENCE [LARGE SCALE GENOMIC DNA]</scope>
    <source>
        <strain evidence="3">DSM 18733</strain>
    </source>
</reference>
<dbReference type="EMBL" id="FOAF01000001">
    <property type="protein sequence ID" value="SEL08795.1"/>
    <property type="molecule type" value="Genomic_DNA"/>
</dbReference>
<evidence type="ECO:0000313" key="3">
    <source>
        <dbReference type="Proteomes" id="UP000199421"/>
    </source>
</evidence>
<accession>A0A1H7MDJ9</accession>
<keyword evidence="3" id="KW-1185">Reference proteome</keyword>
<dbReference type="Pfam" id="PF06983">
    <property type="entry name" value="3-dmu-9_3-mt"/>
    <property type="match status" value="1"/>
</dbReference>
<protein>
    <submittedName>
        <fullName evidence="2">3-demethylubiquinone-9 3-methyltransferase</fullName>
    </submittedName>
</protein>
<keyword evidence="2" id="KW-0808">Transferase</keyword>
<evidence type="ECO:0000313" key="2">
    <source>
        <dbReference type="EMBL" id="SEL08795.1"/>
    </source>
</evidence>
<dbReference type="AlphaFoldDB" id="A0A1H7MDJ9"/>
<dbReference type="STRING" id="407022.SAMN05661044_01947"/>
<dbReference type="SUPFAM" id="SSF54593">
    <property type="entry name" value="Glyoxalase/Bleomycin resistance protein/Dihydroxybiphenyl dioxygenase"/>
    <property type="match status" value="1"/>
</dbReference>
<dbReference type="InterPro" id="IPR029068">
    <property type="entry name" value="Glyas_Bleomycin-R_OHBP_Dase"/>
</dbReference>
<dbReference type="GO" id="GO:0008168">
    <property type="term" value="F:methyltransferase activity"/>
    <property type="evidence" value="ECO:0007669"/>
    <property type="project" value="UniProtKB-KW"/>
</dbReference>
<dbReference type="Gene3D" id="3.30.720.100">
    <property type="match status" value="1"/>
</dbReference>
<gene>
    <name evidence="2" type="ORF">SAMN05661044_01947</name>
</gene>
<organism evidence="2 3">
    <name type="scientific">Olivibacter domesticus</name>
    <name type="common">Pseudosphingobacterium domesticum</name>
    <dbReference type="NCBI Taxonomy" id="407022"/>
    <lineage>
        <taxon>Bacteria</taxon>
        <taxon>Pseudomonadati</taxon>
        <taxon>Bacteroidota</taxon>
        <taxon>Sphingobacteriia</taxon>
        <taxon>Sphingobacteriales</taxon>
        <taxon>Sphingobacteriaceae</taxon>
        <taxon>Olivibacter</taxon>
    </lineage>
</organism>
<sequence length="96" mass="10958">MEKTTVVQKISPNLWFDRQAEDAANFYVSIFKNSKIGRITRYSKIGFEIHGMKEGAVRHITNNSWRYLAVLFTESTWRHACPSFKGTGKGANFVVA</sequence>
<keyword evidence="2" id="KW-0489">Methyltransferase</keyword>
<proteinExistence type="predicted"/>
<dbReference type="GO" id="GO:0032259">
    <property type="term" value="P:methylation"/>
    <property type="evidence" value="ECO:0007669"/>
    <property type="project" value="UniProtKB-KW"/>
</dbReference>
<evidence type="ECO:0000259" key="1">
    <source>
        <dbReference type="Pfam" id="PF06983"/>
    </source>
</evidence>
<dbReference type="RefSeq" id="WP_093322850.1">
    <property type="nucleotide sequence ID" value="NZ_FOAF01000001.1"/>
</dbReference>
<dbReference type="OrthoDB" id="9806473at2"/>
<name>A0A1H7MDJ9_OLID1</name>
<dbReference type="InterPro" id="IPR028973">
    <property type="entry name" value="PhnB-like"/>
</dbReference>
<dbReference type="Proteomes" id="UP000199421">
    <property type="component" value="Unassembled WGS sequence"/>
</dbReference>
<feature type="domain" description="PhnB-like" evidence="1">
    <location>
        <begin position="8"/>
        <end position="46"/>
    </location>
</feature>